<reference evidence="1 2" key="1">
    <citation type="submission" date="2008-02" db="EMBL/GenBank/DDBJ databases">
        <title>Genome sequence of Ureaplasma parvum serovar 3.</title>
        <authorList>
            <person name="Methe B.A."/>
            <person name="Glass J."/>
            <person name="Waites K."/>
            <person name="Shrivastava S."/>
        </authorList>
    </citation>
    <scope>NUCLEOTIDE SEQUENCE [LARGE SCALE GENOMIC DNA]</scope>
    <source>
        <strain evidence="2">ATCC 27815 / 27 / NCTC 11736</strain>
    </source>
</reference>
<dbReference type="AlphaFoldDB" id="A0A2C9DYU1"/>
<dbReference type="Proteomes" id="UP000002162">
    <property type="component" value="Chromosome"/>
</dbReference>
<dbReference type="KEGG" id="upa:UPA3_0208"/>
<name>A0A2C9DYU1_UREP2</name>
<sequence length="74" mass="8459">MTYMLLTSSDLHCGSCSSNLYNVLEKIGAQNISVNILNSEFAFEFEENKIADQDVIKEINKNGFKTNILEKYIY</sequence>
<evidence type="ECO:0000313" key="2">
    <source>
        <dbReference type="Proteomes" id="UP000002162"/>
    </source>
</evidence>
<dbReference type="GeneID" id="29672604"/>
<dbReference type="EMBL" id="CP000942">
    <property type="protein sequence ID" value="ACA33152.1"/>
    <property type="molecule type" value="Genomic_DNA"/>
</dbReference>
<evidence type="ECO:0000313" key="1">
    <source>
        <dbReference type="EMBL" id="ACA33152.1"/>
    </source>
</evidence>
<protein>
    <submittedName>
        <fullName evidence="1">Uncharacterized protein</fullName>
    </submittedName>
</protein>
<organism evidence="1 2">
    <name type="scientific">Ureaplasma parvum serovar 3 (strain ATCC 27815 / 27 / NCTC 11736)</name>
    <dbReference type="NCBI Taxonomy" id="505682"/>
    <lineage>
        <taxon>Bacteria</taxon>
        <taxon>Bacillati</taxon>
        <taxon>Mycoplasmatota</taxon>
        <taxon>Mycoplasmoidales</taxon>
        <taxon>Mycoplasmoidaceae</taxon>
        <taxon>Ureaplasma</taxon>
    </lineage>
</organism>
<dbReference type="InterPro" id="IPR006121">
    <property type="entry name" value="HMA_dom"/>
</dbReference>
<dbReference type="Gene3D" id="3.30.70.100">
    <property type="match status" value="1"/>
</dbReference>
<dbReference type="InterPro" id="IPR036163">
    <property type="entry name" value="HMA_dom_sf"/>
</dbReference>
<proteinExistence type="predicted"/>
<dbReference type="SUPFAM" id="SSF55008">
    <property type="entry name" value="HMA, heavy metal-associated domain"/>
    <property type="match status" value="1"/>
</dbReference>
<dbReference type="RefSeq" id="WP_006688893.1">
    <property type="nucleotide sequence ID" value="NC_010503.1"/>
</dbReference>
<gene>
    <name evidence="1" type="ordered locus">UPA3_0208</name>
</gene>
<dbReference type="HOGENOM" id="CLU_2686769_0_0_14"/>
<dbReference type="CDD" id="cd00371">
    <property type="entry name" value="HMA"/>
    <property type="match status" value="1"/>
</dbReference>
<accession>A0A2C9DYU1</accession>
<dbReference type="GO" id="GO:0046872">
    <property type="term" value="F:metal ion binding"/>
    <property type="evidence" value="ECO:0007669"/>
    <property type="project" value="InterPro"/>
</dbReference>